<gene>
    <name evidence="1" type="ORF">JL2886_02197</name>
</gene>
<dbReference type="AlphaFoldDB" id="A0A1B0ZSP0"/>
<organism evidence="1 2">
    <name type="scientific">Phaeobacter gallaeciensis</name>
    <dbReference type="NCBI Taxonomy" id="60890"/>
    <lineage>
        <taxon>Bacteria</taxon>
        <taxon>Pseudomonadati</taxon>
        <taxon>Pseudomonadota</taxon>
        <taxon>Alphaproteobacteria</taxon>
        <taxon>Rhodobacterales</taxon>
        <taxon>Roseobacteraceae</taxon>
        <taxon>Phaeobacter</taxon>
    </lineage>
</organism>
<sequence length="37" mass="4453">MRRHEIPLSVTLDRWRQTDRANVKSFRAQNETLTNVL</sequence>
<dbReference type="EMBL" id="CP015124">
    <property type="protein sequence ID" value="ANP37088.1"/>
    <property type="molecule type" value="Genomic_DNA"/>
</dbReference>
<proteinExistence type="predicted"/>
<keyword evidence="2" id="KW-1185">Reference proteome</keyword>
<dbReference type="Proteomes" id="UP000092565">
    <property type="component" value="Chromosome"/>
</dbReference>
<evidence type="ECO:0000313" key="2">
    <source>
        <dbReference type="Proteomes" id="UP000092565"/>
    </source>
</evidence>
<evidence type="ECO:0000313" key="1">
    <source>
        <dbReference type="EMBL" id="ANP37088.1"/>
    </source>
</evidence>
<accession>A0A1B0ZSP0</accession>
<reference evidence="1 2" key="1">
    <citation type="submission" date="2016-04" db="EMBL/GenBank/DDBJ databases">
        <authorList>
            <person name="Evans L.H."/>
            <person name="Alamgir A."/>
            <person name="Owens N."/>
            <person name="Weber N.D."/>
            <person name="Virtaneva K."/>
            <person name="Barbian K."/>
            <person name="Babar A."/>
            <person name="Rosenke K."/>
        </authorList>
    </citation>
    <scope>NUCLEOTIDE SEQUENCE [LARGE SCALE GENOMIC DNA]</scope>
    <source>
        <strain evidence="1 2">JL2886</strain>
    </source>
</reference>
<protein>
    <submittedName>
        <fullName evidence="1">Uncharacterized protein</fullName>
    </submittedName>
</protein>
<name>A0A1B0ZSP0_9RHOB</name>